<name>A0A0B1T772_OESDE</name>
<dbReference type="Proteomes" id="UP000053660">
    <property type="component" value="Unassembled WGS sequence"/>
</dbReference>
<keyword evidence="3" id="KW-0411">Iron-sulfur</keyword>
<evidence type="ECO:0000313" key="6">
    <source>
        <dbReference type="Proteomes" id="UP000053660"/>
    </source>
</evidence>
<protein>
    <submittedName>
        <fullName evidence="5">Monothiol glutaredoxin, Grx4 family</fullName>
    </submittedName>
</protein>
<dbReference type="PANTHER" id="PTHR10293:SF73">
    <property type="entry name" value="GLUTAREDOXIN-3"/>
    <property type="match status" value="1"/>
</dbReference>
<dbReference type="GO" id="GO:0006879">
    <property type="term" value="P:intracellular iron ion homeostasis"/>
    <property type="evidence" value="ECO:0007669"/>
    <property type="project" value="TreeGrafter"/>
</dbReference>
<feature type="domain" description="Glutaredoxin" evidence="4">
    <location>
        <begin position="130"/>
        <end position="193"/>
    </location>
</feature>
<gene>
    <name evidence="5" type="ORF">OESDEN_07012</name>
</gene>
<evidence type="ECO:0000259" key="4">
    <source>
        <dbReference type="Pfam" id="PF00462"/>
    </source>
</evidence>
<dbReference type="Pfam" id="PF00462">
    <property type="entry name" value="Glutaredoxin"/>
    <property type="match status" value="2"/>
</dbReference>
<dbReference type="CDD" id="cd03028">
    <property type="entry name" value="GRX_PICOT_like"/>
    <property type="match status" value="1"/>
</dbReference>
<feature type="domain" description="Glutaredoxin" evidence="4">
    <location>
        <begin position="233"/>
        <end position="281"/>
    </location>
</feature>
<dbReference type="GO" id="GO:0046872">
    <property type="term" value="F:metal ion binding"/>
    <property type="evidence" value="ECO:0007669"/>
    <property type="project" value="UniProtKB-KW"/>
</dbReference>
<dbReference type="PROSITE" id="PS51354">
    <property type="entry name" value="GLUTAREDOXIN_2"/>
    <property type="match status" value="2"/>
</dbReference>
<evidence type="ECO:0000313" key="5">
    <source>
        <dbReference type="EMBL" id="KHJ93084.1"/>
    </source>
</evidence>
<dbReference type="GO" id="GO:0005829">
    <property type="term" value="C:cytosol"/>
    <property type="evidence" value="ECO:0007669"/>
    <property type="project" value="TreeGrafter"/>
</dbReference>
<dbReference type="OrthoDB" id="415696at2759"/>
<evidence type="ECO:0000256" key="1">
    <source>
        <dbReference type="ARBA" id="ARBA00022723"/>
    </source>
</evidence>
<dbReference type="Gene3D" id="3.40.30.10">
    <property type="entry name" value="Glutaredoxin"/>
    <property type="match status" value="3"/>
</dbReference>
<organism evidence="5 6">
    <name type="scientific">Oesophagostomum dentatum</name>
    <name type="common">Nodular worm</name>
    <dbReference type="NCBI Taxonomy" id="61180"/>
    <lineage>
        <taxon>Eukaryota</taxon>
        <taxon>Metazoa</taxon>
        <taxon>Ecdysozoa</taxon>
        <taxon>Nematoda</taxon>
        <taxon>Chromadorea</taxon>
        <taxon>Rhabditida</taxon>
        <taxon>Rhabditina</taxon>
        <taxon>Rhabditomorpha</taxon>
        <taxon>Strongyloidea</taxon>
        <taxon>Strongylidae</taxon>
        <taxon>Oesophagostomum</taxon>
    </lineage>
</organism>
<dbReference type="SUPFAM" id="SSF52833">
    <property type="entry name" value="Thioredoxin-like"/>
    <property type="match status" value="2"/>
</dbReference>
<keyword evidence="1" id="KW-0479">Metal-binding</keyword>
<dbReference type="FunFam" id="3.40.30.10:FF:000012">
    <property type="entry name" value="Monothiol glutaredoxin"/>
    <property type="match status" value="1"/>
</dbReference>
<evidence type="ECO:0000256" key="3">
    <source>
        <dbReference type="ARBA" id="ARBA00023014"/>
    </source>
</evidence>
<dbReference type="InterPro" id="IPR033658">
    <property type="entry name" value="GRX_PICOT-like"/>
</dbReference>
<reference evidence="5 6" key="1">
    <citation type="submission" date="2014-03" db="EMBL/GenBank/DDBJ databases">
        <title>Draft genome of the hookworm Oesophagostomum dentatum.</title>
        <authorList>
            <person name="Mitreva M."/>
        </authorList>
    </citation>
    <scope>NUCLEOTIDE SEQUENCE [LARGE SCALE GENOMIC DNA]</scope>
    <source>
        <strain evidence="5 6">OD-Hann</strain>
    </source>
</reference>
<dbReference type="GO" id="GO:0005634">
    <property type="term" value="C:nucleus"/>
    <property type="evidence" value="ECO:0007669"/>
    <property type="project" value="TreeGrafter"/>
</dbReference>
<dbReference type="InterPro" id="IPR036249">
    <property type="entry name" value="Thioredoxin-like_sf"/>
</dbReference>
<dbReference type="InterPro" id="IPR004480">
    <property type="entry name" value="Monothiol_GRX-rel"/>
</dbReference>
<dbReference type="AlphaFoldDB" id="A0A0B1T772"/>
<dbReference type="PANTHER" id="PTHR10293">
    <property type="entry name" value="GLUTAREDOXIN FAMILY MEMBER"/>
    <property type="match status" value="1"/>
</dbReference>
<dbReference type="GO" id="GO:0051536">
    <property type="term" value="F:iron-sulfur cluster binding"/>
    <property type="evidence" value="ECO:0007669"/>
    <property type="project" value="UniProtKB-KW"/>
</dbReference>
<keyword evidence="2" id="KW-0408">Iron</keyword>
<sequence>MCYKEDYKSYPVGLAHIDAEGVAEVSAKYSIAAAPTLLYFKRILQCTNSLPDLQNGKEVDRVDGYKPSEIETKLTQHSFDLATTAPAPAAKHEPEGWGAMGNGHFVRAHGRDQPDLNTRLKKLIGSHKLMLFMKGSPDAPQCGFSKQMVSLLNDINADFGSFDILSDEEVRQGLKTYSNWPTFPQLYLDSELIGGLDVFREEMKDKEFVEKLPKKGSDLNSRLKSLINSHTLMLFMKGDRYQPQCKFSRQMIEILNGVKADYGTFDILKDEEVRQGLKTSSRGCSLKFAEQIKRLCKG</sequence>
<dbReference type="EMBL" id="KN550958">
    <property type="protein sequence ID" value="KHJ93084.1"/>
    <property type="molecule type" value="Genomic_DNA"/>
</dbReference>
<proteinExistence type="predicted"/>
<accession>A0A0B1T772</accession>
<dbReference type="InterPro" id="IPR002109">
    <property type="entry name" value="Glutaredoxin"/>
</dbReference>
<keyword evidence="6" id="KW-1185">Reference proteome</keyword>
<evidence type="ECO:0000256" key="2">
    <source>
        <dbReference type="ARBA" id="ARBA00023004"/>
    </source>
</evidence>